<feature type="domain" description="Deacetylase sirtuin-type" evidence="7">
    <location>
        <begin position="33"/>
        <end position="434"/>
    </location>
</feature>
<dbReference type="Pfam" id="PF02146">
    <property type="entry name" value="SIR2"/>
    <property type="match status" value="1"/>
</dbReference>
<feature type="non-terminal residue" evidence="8">
    <location>
        <position position="651"/>
    </location>
</feature>
<feature type="non-terminal residue" evidence="8">
    <location>
        <position position="1"/>
    </location>
</feature>
<dbReference type="Gene3D" id="3.40.50.1220">
    <property type="entry name" value="TPP-binding domain"/>
    <property type="match status" value="2"/>
</dbReference>
<evidence type="ECO:0000256" key="2">
    <source>
        <dbReference type="ARBA" id="ARBA00022679"/>
    </source>
</evidence>
<proteinExistence type="predicted"/>
<dbReference type="PANTHER" id="PTHR11085">
    <property type="entry name" value="NAD-DEPENDENT PROTEIN DEACYLASE SIRTUIN-5, MITOCHONDRIAL-RELATED"/>
    <property type="match status" value="1"/>
</dbReference>
<sequence length="651" mass="75990">QNGEQNPQTDQQTEKTDIAPISAISKSTSLFQKQHRFQRLKNLLRQLSDGSVEFSAIIGAGVSVSAGFSAFRSDNSVFKQMQNDYLMWPNKDENEDSFLSYAFSVTALRNDPRVQYRVLHRFDKSVHEKAIYPTLTHVFLQYLAEKGRLSKVITQNIDDLEIDVGLENTLGVNLIQAHGSFQRPPLCVNHKCPAYQIIKQSKHRLEFEPRNLQEILKYLTNVYTNGCQTPEELTYKYEPLKQQHILSLDENFPKFHPMCFQSALFDDAVAICQFCGAAIKSSMVLYEEEINLPCDLQKSIFNKCNSLLIIGTSLNVEPVSHLPAYLPSTSTIHIITKELNFQRYLTESHEQSDMFTQLIQKRMDIQRYKSGDQNRVVLINHLTNCDVNKQFNSKIVNGLTPLFNFHEGECDQLVEDLFEYLPDIKQRCDEIKEKAIKNSKRTRQKPNYEFYENQRTIKYKYFDRTAKLQLVLLSIPSLWQPDAAIYYQPQFKCYATAVLMLEEQLSLVMEYFQQKLQKETLTLNGENAILLIDKRYQEKLTLDRAVYQPLGCHWSVYCIGYNRYYIETDRYKEQLDPWSASFIGYQCKRIYYKQNVNFYQYQGVWRNFQTIIKNTNLKLSVDMQTTSHCLLGEDYKKLIQPVMFDDAAQIT</sequence>
<evidence type="ECO:0000313" key="8">
    <source>
        <dbReference type="EMBL" id="JAP94254.1"/>
    </source>
</evidence>
<dbReference type="GO" id="GO:0046872">
    <property type="term" value="F:metal ion binding"/>
    <property type="evidence" value="ECO:0007669"/>
    <property type="project" value="UniProtKB-KW"/>
</dbReference>
<keyword evidence="4" id="KW-0862">Zinc</keyword>
<reference evidence="8" key="1">
    <citation type="submission" date="2015-07" db="EMBL/GenBank/DDBJ databases">
        <title>Adaptation to a free-living lifestyle via gene acquisitions in the diplomonad Trepomonas sp. PC1.</title>
        <authorList>
            <person name="Xu F."/>
            <person name="Jerlstrom-Hultqvist J."/>
            <person name="Kolisko M."/>
            <person name="Simpson A.G.B."/>
            <person name="Roger A.J."/>
            <person name="Svard S.G."/>
            <person name="Andersson J.O."/>
        </authorList>
    </citation>
    <scope>NUCLEOTIDE SEQUENCE</scope>
    <source>
        <strain evidence="8">PC1</strain>
    </source>
</reference>
<evidence type="ECO:0000256" key="4">
    <source>
        <dbReference type="ARBA" id="ARBA00022833"/>
    </source>
</evidence>
<dbReference type="InterPro" id="IPR003000">
    <property type="entry name" value="Sirtuin"/>
</dbReference>
<accession>A0A146KED0</accession>
<keyword evidence="5" id="KW-0520">NAD</keyword>
<keyword evidence="3" id="KW-0479">Metal-binding</keyword>
<evidence type="ECO:0000256" key="6">
    <source>
        <dbReference type="PROSITE-ProRule" id="PRU00236"/>
    </source>
</evidence>
<dbReference type="Gene3D" id="3.30.1600.10">
    <property type="entry name" value="SIR2/SIRT2 'Small Domain"/>
    <property type="match status" value="2"/>
</dbReference>
<dbReference type="InterPro" id="IPR029035">
    <property type="entry name" value="DHS-like_NAD/FAD-binding_dom"/>
</dbReference>
<comment type="cofactor">
    <cofactor evidence="1">
        <name>Zn(2+)</name>
        <dbReference type="ChEBI" id="CHEBI:29105"/>
    </cofactor>
</comment>
<name>A0A146KED0_9EUKA</name>
<dbReference type="SUPFAM" id="SSF52467">
    <property type="entry name" value="DHS-like NAD/FAD-binding domain"/>
    <property type="match status" value="1"/>
</dbReference>
<dbReference type="GO" id="GO:0005634">
    <property type="term" value="C:nucleus"/>
    <property type="evidence" value="ECO:0007669"/>
    <property type="project" value="TreeGrafter"/>
</dbReference>
<evidence type="ECO:0000256" key="3">
    <source>
        <dbReference type="ARBA" id="ARBA00022723"/>
    </source>
</evidence>
<evidence type="ECO:0000256" key="1">
    <source>
        <dbReference type="ARBA" id="ARBA00001947"/>
    </source>
</evidence>
<dbReference type="AlphaFoldDB" id="A0A146KED0"/>
<dbReference type="PANTHER" id="PTHR11085:SF6">
    <property type="entry name" value="NAD-DEPENDENT PROTEIN DEACETYLASE SIRTUIN-2"/>
    <property type="match status" value="1"/>
</dbReference>
<protein>
    <submittedName>
        <fullName evidence="8">Sir2 family protein</fullName>
    </submittedName>
</protein>
<comment type="caution">
    <text evidence="6">Lacks conserved residue(s) required for the propagation of feature annotation.</text>
</comment>
<dbReference type="GO" id="GO:0017136">
    <property type="term" value="F:histone deacetylase activity, NAD-dependent"/>
    <property type="evidence" value="ECO:0007669"/>
    <property type="project" value="TreeGrafter"/>
</dbReference>
<evidence type="ECO:0000256" key="5">
    <source>
        <dbReference type="ARBA" id="ARBA00023027"/>
    </source>
</evidence>
<gene>
    <name evidence="8" type="ORF">TPC1_13168</name>
</gene>
<keyword evidence="2" id="KW-0808">Transferase</keyword>
<dbReference type="InterPro" id="IPR026591">
    <property type="entry name" value="Sirtuin_cat_small_dom_sf"/>
</dbReference>
<evidence type="ECO:0000259" key="7">
    <source>
        <dbReference type="PROSITE" id="PS50305"/>
    </source>
</evidence>
<dbReference type="PROSITE" id="PS50305">
    <property type="entry name" value="SIRTUIN"/>
    <property type="match status" value="1"/>
</dbReference>
<dbReference type="InterPro" id="IPR050134">
    <property type="entry name" value="NAD-dep_sirtuin_deacylases"/>
</dbReference>
<dbReference type="EMBL" id="GDID01002352">
    <property type="protein sequence ID" value="JAP94254.1"/>
    <property type="molecule type" value="Transcribed_RNA"/>
</dbReference>
<dbReference type="InterPro" id="IPR026590">
    <property type="entry name" value="Ssirtuin_cat_dom"/>
</dbReference>
<dbReference type="GO" id="GO:0070403">
    <property type="term" value="F:NAD+ binding"/>
    <property type="evidence" value="ECO:0007669"/>
    <property type="project" value="InterPro"/>
</dbReference>
<organism evidence="8">
    <name type="scientific">Trepomonas sp. PC1</name>
    <dbReference type="NCBI Taxonomy" id="1076344"/>
    <lineage>
        <taxon>Eukaryota</taxon>
        <taxon>Metamonada</taxon>
        <taxon>Diplomonadida</taxon>
        <taxon>Hexamitidae</taxon>
        <taxon>Hexamitinae</taxon>
        <taxon>Trepomonas</taxon>
    </lineage>
</organism>